<dbReference type="PANTHER" id="PTHR31469">
    <property type="entry name" value="OS07G0633600 PROTEIN"/>
    <property type="match status" value="1"/>
</dbReference>
<proteinExistence type="predicted"/>
<dbReference type="AlphaFoldDB" id="A0A2P2J8I0"/>
<name>A0A2P2J8I0_RHIMU</name>
<evidence type="ECO:0000313" key="1">
    <source>
        <dbReference type="EMBL" id="MBW89761.1"/>
    </source>
</evidence>
<dbReference type="GO" id="GO:0005794">
    <property type="term" value="C:Golgi apparatus"/>
    <property type="evidence" value="ECO:0007669"/>
    <property type="project" value="TreeGrafter"/>
</dbReference>
<sequence>MATIHKPIKPKPKPRSTIFTLAICIASIALLCLLSSLISTNGFSFSYPKTPIKGLAKASRPPRALRDKFLYWGSRIDCPGKHCESCEGLGHQESSLRCALEEAMFLNRTFVMPSAMCINPIHNKKGVLRQSNDPSSEAKWAANSCAMDSLYDIDLISETIPVILDDSKAWYQVLSTSMKLGDRGVTHIEGVSRVDLKHNSRYSNLLLLNRTASPLSWYSTL</sequence>
<organism evidence="1">
    <name type="scientific">Rhizophora mucronata</name>
    <name type="common">Asiatic mangrove</name>
    <dbReference type="NCBI Taxonomy" id="61149"/>
    <lineage>
        <taxon>Eukaryota</taxon>
        <taxon>Viridiplantae</taxon>
        <taxon>Streptophyta</taxon>
        <taxon>Embryophyta</taxon>
        <taxon>Tracheophyta</taxon>
        <taxon>Spermatophyta</taxon>
        <taxon>Magnoliopsida</taxon>
        <taxon>eudicotyledons</taxon>
        <taxon>Gunneridae</taxon>
        <taxon>Pentapetalae</taxon>
        <taxon>rosids</taxon>
        <taxon>fabids</taxon>
        <taxon>Malpighiales</taxon>
        <taxon>Rhizophoraceae</taxon>
        <taxon>Rhizophora</taxon>
    </lineage>
</organism>
<reference evidence="1" key="1">
    <citation type="submission" date="2018-02" db="EMBL/GenBank/DDBJ databases">
        <title>Rhizophora mucronata_Transcriptome.</title>
        <authorList>
            <person name="Meera S.P."/>
            <person name="Sreeshan A."/>
            <person name="Augustine A."/>
        </authorList>
    </citation>
    <scope>NUCLEOTIDE SEQUENCE</scope>
    <source>
        <tissue evidence="1">Leaf</tissue>
    </source>
</reference>
<dbReference type="EMBL" id="GGEC01009278">
    <property type="protein sequence ID" value="MBW89761.1"/>
    <property type="molecule type" value="Transcribed_RNA"/>
</dbReference>
<dbReference type="PANTHER" id="PTHR31469:SF8">
    <property type="entry name" value="OS07G0641000 PROTEIN"/>
    <property type="match status" value="1"/>
</dbReference>
<accession>A0A2P2J8I0</accession>
<protein>
    <submittedName>
        <fullName evidence="1">Uncharacterized protein LOC8273873 isoform X2</fullName>
    </submittedName>
</protein>